<evidence type="ECO:0000256" key="6">
    <source>
        <dbReference type="ARBA" id="ARBA00035292"/>
    </source>
</evidence>
<evidence type="ECO:0000259" key="9">
    <source>
        <dbReference type="Pfam" id="PF01281"/>
    </source>
</evidence>
<protein>
    <recommendedName>
        <fullName evidence="6">Large ribosomal subunit protein bL9</fullName>
    </recommendedName>
    <alternativeName>
        <fullName evidence="7">50S ribosomal protein L9</fullName>
    </alternativeName>
</protein>
<dbReference type="GO" id="GO:0019843">
    <property type="term" value="F:rRNA binding"/>
    <property type="evidence" value="ECO:0007669"/>
    <property type="project" value="UniProtKB-KW"/>
</dbReference>
<dbReference type="AlphaFoldDB" id="A0A1G2B9P3"/>
<dbReference type="Proteomes" id="UP000176420">
    <property type="component" value="Unassembled WGS sequence"/>
</dbReference>
<evidence type="ECO:0000256" key="5">
    <source>
        <dbReference type="ARBA" id="ARBA00023274"/>
    </source>
</evidence>
<keyword evidence="5" id="KW-0687">Ribonucleoprotein</keyword>
<dbReference type="PANTHER" id="PTHR21368">
    <property type="entry name" value="50S RIBOSOMAL PROTEIN L9"/>
    <property type="match status" value="1"/>
</dbReference>
<dbReference type="SUPFAM" id="SSF55658">
    <property type="entry name" value="L9 N-domain-like"/>
    <property type="match status" value="1"/>
</dbReference>
<keyword evidence="8" id="KW-0175">Coiled coil</keyword>
<dbReference type="Pfam" id="PF01281">
    <property type="entry name" value="Ribosomal_L9_N"/>
    <property type="match status" value="1"/>
</dbReference>
<evidence type="ECO:0000256" key="4">
    <source>
        <dbReference type="ARBA" id="ARBA00022980"/>
    </source>
</evidence>
<feature type="coiled-coil region" evidence="8">
    <location>
        <begin position="30"/>
        <end position="60"/>
    </location>
</feature>
<evidence type="ECO:0000259" key="10">
    <source>
        <dbReference type="Pfam" id="PF03948"/>
    </source>
</evidence>
<evidence type="ECO:0000313" key="12">
    <source>
        <dbReference type="Proteomes" id="UP000176420"/>
    </source>
</evidence>
<dbReference type="SUPFAM" id="SSF55653">
    <property type="entry name" value="Ribosomal protein L9 C-domain"/>
    <property type="match status" value="1"/>
</dbReference>
<evidence type="ECO:0000313" key="11">
    <source>
        <dbReference type="EMBL" id="OGY85832.1"/>
    </source>
</evidence>
<gene>
    <name evidence="11" type="ORF">A2319_05760</name>
</gene>
<keyword evidence="3" id="KW-0694">RNA-binding</keyword>
<sequence length="141" mass="15782">MKVILTKTYEIKEVADGYARNYLMPKGLAVVATAEKIKEAEQNRKKIEQEKKLKDEASLKIISSLANAELKIAVKTNEDGGLFAALPMVTIIAEIKKQFSLEVDSAWVELATAIKKIGVYEIKLKFPNQKQVSFKLNLAKQ</sequence>
<dbReference type="InterPro" id="IPR036791">
    <property type="entry name" value="Ribosomal_bL9_C_sf"/>
</dbReference>
<dbReference type="GO" id="GO:0005840">
    <property type="term" value="C:ribosome"/>
    <property type="evidence" value="ECO:0007669"/>
    <property type="project" value="UniProtKB-KW"/>
</dbReference>
<dbReference type="InterPro" id="IPR020069">
    <property type="entry name" value="Ribosomal_bL9_C"/>
</dbReference>
<dbReference type="InterPro" id="IPR000244">
    <property type="entry name" value="Ribosomal_bL9"/>
</dbReference>
<evidence type="ECO:0000256" key="7">
    <source>
        <dbReference type="ARBA" id="ARBA00035456"/>
    </source>
</evidence>
<comment type="similarity">
    <text evidence="1">Belongs to the bacterial ribosomal protein bL9 family.</text>
</comment>
<dbReference type="GO" id="GO:0003735">
    <property type="term" value="F:structural constituent of ribosome"/>
    <property type="evidence" value="ECO:0007669"/>
    <property type="project" value="InterPro"/>
</dbReference>
<dbReference type="GO" id="GO:0006412">
    <property type="term" value="P:translation"/>
    <property type="evidence" value="ECO:0007669"/>
    <property type="project" value="InterPro"/>
</dbReference>
<dbReference type="Gene3D" id="3.40.5.10">
    <property type="entry name" value="Ribosomal protein L9, N-terminal domain"/>
    <property type="match status" value="1"/>
</dbReference>
<dbReference type="NCBIfam" id="TIGR00158">
    <property type="entry name" value="L9"/>
    <property type="match status" value="1"/>
</dbReference>
<keyword evidence="2" id="KW-0699">rRNA-binding</keyword>
<evidence type="ECO:0000256" key="1">
    <source>
        <dbReference type="ARBA" id="ARBA00010605"/>
    </source>
</evidence>
<proteinExistence type="inferred from homology"/>
<organism evidence="11 12">
    <name type="scientific">Candidatus Kerfeldbacteria bacterium RIFOXYB2_FULL_38_14</name>
    <dbReference type="NCBI Taxonomy" id="1798547"/>
    <lineage>
        <taxon>Bacteria</taxon>
        <taxon>Candidatus Kerfeldiibacteriota</taxon>
    </lineage>
</organism>
<dbReference type="Pfam" id="PF03948">
    <property type="entry name" value="Ribosomal_L9_C"/>
    <property type="match status" value="1"/>
</dbReference>
<feature type="domain" description="Large ribosomal subunit protein bL9 C-terminal" evidence="10">
    <location>
        <begin position="60"/>
        <end position="138"/>
    </location>
</feature>
<evidence type="ECO:0000256" key="8">
    <source>
        <dbReference type="SAM" id="Coils"/>
    </source>
</evidence>
<dbReference type="InterPro" id="IPR020070">
    <property type="entry name" value="Ribosomal_bL9_N"/>
</dbReference>
<dbReference type="GO" id="GO:1990904">
    <property type="term" value="C:ribonucleoprotein complex"/>
    <property type="evidence" value="ECO:0007669"/>
    <property type="project" value="UniProtKB-KW"/>
</dbReference>
<reference evidence="11 12" key="1">
    <citation type="journal article" date="2016" name="Nat. Commun.">
        <title>Thousands of microbial genomes shed light on interconnected biogeochemical processes in an aquifer system.</title>
        <authorList>
            <person name="Anantharaman K."/>
            <person name="Brown C.T."/>
            <person name="Hug L.A."/>
            <person name="Sharon I."/>
            <person name="Castelle C.J."/>
            <person name="Probst A.J."/>
            <person name="Thomas B.C."/>
            <person name="Singh A."/>
            <person name="Wilkins M.J."/>
            <person name="Karaoz U."/>
            <person name="Brodie E.L."/>
            <person name="Williams K.H."/>
            <person name="Hubbard S.S."/>
            <person name="Banfield J.F."/>
        </authorList>
    </citation>
    <scope>NUCLEOTIDE SEQUENCE [LARGE SCALE GENOMIC DNA]</scope>
</reference>
<name>A0A1G2B9P3_9BACT</name>
<keyword evidence="4 11" id="KW-0689">Ribosomal protein</keyword>
<feature type="domain" description="Ribosomal protein L9" evidence="9">
    <location>
        <begin position="1"/>
        <end position="39"/>
    </location>
</feature>
<accession>A0A1G2B9P3</accession>
<dbReference type="InterPro" id="IPR020594">
    <property type="entry name" value="Ribosomal_bL9_bac/chp"/>
</dbReference>
<dbReference type="EMBL" id="MHKI01000027">
    <property type="protein sequence ID" value="OGY85832.1"/>
    <property type="molecule type" value="Genomic_DNA"/>
</dbReference>
<dbReference type="Gene3D" id="3.10.430.100">
    <property type="entry name" value="Ribosomal protein L9, C-terminal domain"/>
    <property type="match status" value="1"/>
</dbReference>
<dbReference type="InterPro" id="IPR036935">
    <property type="entry name" value="Ribosomal_bL9_N_sf"/>
</dbReference>
<evidence type="ECO:0000256" key="2">
    <source>
        <dbReference type="ARBA" id="ARBA00022730"/>
    </source>
</evidence>
<comment type="caution">
    <text evidence="11">The sequence shown here is derived from an EMBL/GenBank/DDBJ whole genome shotgun (WGS) entry which is preliminary data.</text>
</comment>
<evidence type="ECO:0000256" key="3">
    <source>
        <dbReference type="ARBA" id="ARBA00022884"/>
    </source>
</evidence>
<dbReference type="InterPro" id="IPR009027">
    <property type="entry name" value="Ribosomal_bL9/RNase_H1_N"/>
</dbReference>